<protein>
    <submittedName>
        <fullName evidence="7">1-aminocyclopropane-1-carboxylate deaminase</fullName>
    </submittedName>
</protein>
<dbReference type="PIRSF" id="PIRSF006278">
    <property type="entry name" value="ACCD_DCysDesulf"/>
    <property type="match status" value="1"/>
</dbReference>
<evidence type="ECO:0000256" key="1">
    <source>
        <dbReference type="ARBA" id="ARBA00001933"/>
    </source>
</evidence>
<dbReference type="AlphaFoldDB" id="A0A4R1GMH6"/>
<evidence type="ECO:0000256" key="4">
    <source>
        <dbReference type="PIRSR" id="PIRSR006278-1"/>
    </source>
</evidence>
<keyword evidence="8" id="KW-1185">Reference proteome</keyword>
<accession>A0A4R1GMH6</accession>
<keyword evidence="3 5" id="KW-0663">Pyridoxal phosphate</keyword>
<dbReference type="Pfam" id="PF00291">
    <property type="entry name" value="PALP"/>
    <property type="match status" value="1"/>
</dbReference>
<dbReference type="InterPro" id="IPR027278">
    <property type="entry name" value="ACCD_DCysDesulf"/>
</dbReference>
<comment type="similarity">
    <text evidence="2">Belongs to the ACC deaminase/D-cysteine desulfhydrase family.</text>
</comment>
<feature type="active site" description="Nucleophile" evidence="4">
    <location>
        <position position="61"/>
    </location>
</feature>
<comment type="cofactor">
    <cofactor evidence="1">
        <name>pyridoxal 5'-phosphate</name>
        <dbReference type="ChEBI" id="CHEBI:597326"/>
    </cofactor>
</comment>
<feature type="modified residue" description="N6-(pyridoxal phosphate)lysine" evidence="5">
    <location>
        <position position="34"/>
    </location>
</feature>
<gene>
    <name evidence="7" type="ORF">CLV83_1718</name>
</gene>
<dbReference type="Proteomes" id="UP000294546">
    <property type="component" value="Unassembled WGS sequence"/>
</dbReference>
<reference evidence="7 8" key="1">
    <citation type="submission" date="2019-03" db="EMBL/GenBank/DDBJ databases">
        <title>Genomic Encyclopedia of Archaeal and Bacterial Type Strains, Phase II (KMG-II): from individual species to whole genera.</title>
        <authorList>
            <person name="Goeker M."/>
        </authorList>
    </citation>
    <scope>NUCLEOTIDE SEQUENCE [LARGE SCALE GENOMIC DNA]</scope>
    <source>
        <strain evidence="7 8">DSM 27697</strain>
    </source>
</reference>
<dbReference type="InterPro" id="IPR001926">
    <property type="entry name" value="TrpB-like_PALP"/>
</dbReference>
<feature type="domain" description="Tryptophan synthase beta chain-like PALP" evidence="6">
    <location>
        <begin position="11"/>
        <end position="285"/>
    </location>
</feature>
<evidence type="ECO:0000313" key="8">
    <source>
        <dbReference type="Proteomes" id="UP000294546"/>
    </source>
</evidence>
<dbReference type="PANTHER" id="PTHR43780">
    <property type="entry name" value="1-AMINOCYCLOPROPANE-1-CARBOXYLATE DEAMINASE-RELATED"/>
    <property type="match status" value="1"/>
</dbReference>
<name>A0A4R1GMH6_9GAMM</name>
<evidence type="ECO:0000259" key="6">
    <source>
        <dbReference type="Pfam" id="PF00291"/>
    </source>
</evidence>
<organism evidence="7 8">
    <name type="scientific">Marinobacterium mangrovicola</name>
    <dbReference type="NCBI Taxonomy" id="1476959"/>
    <lineage>
        <taxon>Bacteria</taxon>
        <taxon>Pseudomonadati</taxon>
        <taxon>Pseudomonadota</taxon>
        <taxon>Gammaproteobacteria</taxon>
        <taxon>Oceanospirillales</taxon>
        <taxon>Oceanospirillaceae</taxon>
        <taxon>Marinobacterium</taxon>
    </lineage>
</organism>
<dbReference type="EMBL" id="SMFU01000007">
    <property type="protein sequence ID" value="TCK09608.1"/>
    <property type="molecule type" value="Genomic_DNA"/>
</dbReference>
<dbReference type="PANTHER" id="PTHR43780:SF2">
    <property type="entry name" value="1-AMINOCYCLOPROPANE-1-CARBOXYLATE DEAMINASE-RELATED"/>
    <property type="match status" value="1"/>
</dbReference>
<dbReference type="Gene3D" id="3.40.50.1100">
    <property type="match status" value="2"/>
</dbReference>
<evidence type="ECO:0000256" key="3">
    <source>
        <dbReference type="ARBA" id="ARBA00022898"/>
    </source>
</evidence>
<proteinExistence type="inferred from homology"/>
<comment type="caution">
    <text evidence="7">The sequence shown here is derived from an EMBL/GenBank/DDBJ whole genome shotgun (WGS) entry which is preliminary data.</text>
</comment>
<dbReference type="GO" id="GO:0019148">
    <property type="term" value="F:D-cysteine desulfhydrase activity"/>
    <property type="evidence" value="ECO:0007669"/>
    <property type="project" value="TreeGrafter"/>
</dbReference>
<dbReference type="SUPFAM" id="SSF53686">
    <property type="entry name" value="Tryptophan synthase beta subunit-like PLP-dependent enzymes"/>
    <property type="match status" value="1"/>
</dbReference>
<evidence type="ECO:0000313" key="7">
    <source>
        <dbReference type="EMBL" id="TCK09608.1"/>
    </source>
</evidence>
<sequence length="310" mass="33838">MPVTELDSSFYRLLGVRAAVLRLDETHPQISGNKWFKLLPLIRRLEAGERPKLLSFGGVWSNHLHALAFVGQRFGVETMAFVRGHPGQVETAMLQDARRWGMKIRYLDRETYARRNEAGFVESLRCDHPGWEYLPEGGSNADAVAGCSEIWSLLSTSDWSQPDLLACALGTGGTLAGLIAGKPADTRILGVPVLELGAQAESSVRRLLGEAGRDDPGGWELDLGGACGGYARLPSSLAHFICTFEQRYSVPLDPVYTAKLFQAVNRRIISGKLAPGSRVLFVHTGGLQGRRGMQARIDRALSAFQGPQPL</sequence>
<dbReference type="InterPro" id="IPR036052">
    <property type="entry name" value="TrpB-like_PALP_sf"/>
</dbReference>
<evidence type="ECO:0000256" key="2">
    <source>
        <dbReference type="ARBA" id="ARBA00008639"/>
    </source>
</evidence>
<evidence type="ECO:0000256" key="5">
    <source>
        <dbReference type="PIRSR" id="PIRSR006278-2"/>
    </source>
</evidence>